<protein>
    <recommendedName>
        <fullName evidence="3">Transposase IS166 family protein</fullName>
    </recommendedName>
</protein>
<name>A0ABM8U887_9BURK</name>
<dbReference type="EMBL" id="CAJQYY010000025">
    <property type="protein sequence ID" value="CAG4913187.1"/>
    <property type="molecule type" value="Genomic_DNA"/>
</dbReference>
<dbReference type="Proteomes" id="UP000789752">
    <property type="component" value="Unassembled WGS sequence"/>
</dbReference>
<evidence type="ECO:0000313" key="1">
    <source>
        <dbReference type="EMBL" id="CAG4913187.1"/>
    </source>
</evidence>
<reference evidence="1 2" key="1">
    <citation type="submission" date="2021-04" db="EMBL/GenBank/DDBJ databases">
        <authorList>
            <person name="Vanwijnsberghe S."/>
        </authorList>
    </citation>
    <scope>NUCLEOTIDE SEQUENCE [LARGE SCALE GENOMIC DNA]</scope>
    <source>
        <strain evidence="1 2">LMG 32171</strain>
    </source>
</reference>
<gene>
    <name evidence="1" type="ORF">R54767_03973</name>
</gene>
<evidence type="ECO:0000313" key="2">
    <source>
        <dbReference type="Proteomes" id="UP000789752"/>
    </source>
</evidence>
<keyword evidence="2" id="KW-1185">Reference proteome</keyword>
<proteinExistence type="predicted"/>
<evidence type="ECO:0008006" key="3">
    <source>
        <dbReference type="Google" id="ProtNLM"/>
    </source>
</evidence>
<comment type="caution">
    <text evidence="1">The sequence shown here is derived from an EMBL/GenBank/DDBJ whole genome shotgun (WGS) entry which is preliminary data.</text>
</comment>
<accession>A0ABM8U887</accession>
<sequence length="191" mass="21114">MMDEHDNAWKGDGRLNCPAPLQACGALQGRLKRAEAEVGRLTRCVQLKDQQLCELRKVLAHSATVHYSVEDRLQRELDSLRIIMLAEAVETRSGQSWRHVSPGGVAVRLPYVTSILSVLFDAMCTFWADCGHDHPPKSSTVAHAIDARLGLSAQPNGEASRSGQTYASAIRPDWVKQADNRHHCRRPGAAR</sequence>
<organism evidence="1 2">
    <name type="scientific">Paraburkholderia gardini</name>
    <dbReference type="NCBI Taxonomy" id="2823469"/>
    <lineage>
        <taxon>Bacteria</taxon>
        <taxon>Pseudomonadati</taxon>
        <taxon>Pseudomonadota</taxon>
        <taxon>Betaproteobacteria</taxon>
        <taxon>Burkholderiales</taxon>
        <taxon>Burkholderiaceae</taxon>
        <taxon>Paraburkholderia</taxon>
    </lineage>
</organism>